<dbReference type="EMBL" id="JAZKKV010000004">
    <property type="protein sequence ID" value="MEE9657558.1"/>
    <property type="molecule type" value="Genomic_DNA"/>
</dbReference>
<evidence type="ECO:0000313" key="2">
    <source>
        <dbReference type="Proteomes" id="UP001331691"/>
    </source>
</evidence>
<reference evidence="1 2" key="1">
    <citation type="submission" date="2023-10" db="EMBL/GenBank/DDBJ databases">
        <title>Wastewater isolates of ESBL- and carbapenemase-producing Gram-negative bacteria from New Zealand.</title>
        <authorList>
            <person name="Straub C."/>
            <person name="Weaver L."/>
            <person name="Cornelius A."/>
            <person name="Mcgill E."/>
            <person name="Dyet K."/>
            <person name="White L."/>
            <person name="Pattis I."/>
        </authorList>
    </citation>
    <scope>NUCLEOTIDE SEQUENCE [LARGE SCALE GENOMIC DNA]</scope>
    <source>
        <strain evidence="1 2">ESBL09</strain>
    </source>
</reference>
<gene>
    <name evidence="1" type="ORF">V4836_26250</name>
</gene>
<organism evidence="1 2">
    <name type="scientific">Kluyvera ascorbata</name>
    <dbReference type="NCBI Taxonomy" id="51288"/>
    <lineage>
        <taxon>Bacteria</taxon>
        <taxon>Pseudomonadati</taxon>
        <taxon>Pseudomonadota</taxon>
        <taxon>Gammaproteobacteria</taxon>
        <taxon>Enterobacterales</taxon>
        <taxon>Enterobacteriaceae</taxon>
        <taxon>Kluyvera</taxon>
    </lineage>
</organism>
<comment type="caution">
    <text evidence="1">The sequence shown here is derived from an EMBL/GenBank/DDBJ whole genome shotgun (WGS) entry which is preliminary data.</text>
</comment>
<sequence length="246" mass="27635">MQHEETSTLDRQALMEAFLRGVPTEELLNHDINSWYAYKAQEQAEEMRDEMDSPGGGLLKFLSNGPMSGMAAMMFAKEFKDTPATNYYELAYQVPEMGSFTVTIQRNDGETPALQLAAAKERIAMLEESHAQVIQARDLYKQSWQLSSLQSMSRSFREAVRAARKVWLEENDPKDGTDCVTPFDQFLYTEVVSGESVDLPDLFELMEWAKYPADGRDLNSVAKGKMSRFILAATGLGDASVTVSDR</sequence>
<proteinExistence type="predicted"/>
<keyword evidence="2" id="KW-1185">Reference proteome</keyword>
<accession>A0AB35XD41</accession>
<dbReference type="Proteomes" id="UP001331691">
    <property type="component" value="Unassembled WGS sequence"/>
</dbReference>
<protein>
    <submittedName>
        <fullName evidence="1">Uncharacterized protein</fullName>
    </submittedName>
</protein>
<evidence type="ECO:0000313" key="1">
    <source>
        <dbReference type="EMBL" id="MEE9657558.1"/>
    </source>
</evidence>
<name>A0AB35XD41_9ENTR</name>
<dbReference type="AlphaFoldDB" id="A0AB35XD41"/>
<dbReference type="RefSeq" id="WP_331389635.1">
    <property type="nucleotide sequence ID" value="NZ_JAZKKV010000004.1"/>
</dbReference>